<dbReference type="InterPro" id="IPR013658">
    <property type="entry name" value="SGL"/>
</dbReference>
<dbReference type="Gene3D" id="2.120.10.30">
    <property type="entry name" value="TolB, C-terminal domain"/>
    <property type="match status" value="1"/>
</dbReference>
<evidence type="ECO:0000313" key="4">
    <source>
        <dbReference type="Proteomes" id="UP000316270"/>
    </source>
</evidence>
<dbReference type="InterPro" id="IPR052988">
    <property type="entry name" value="Oryzine_lactonohydrolase"/>
</dbReference>
<keyword evidence="4" id="KW-1185">Reference proteome</keyword>
<feature type="domain" description="SMP-30/Gluconolactonase/LRE-like region" evidence="2">
    <location>
        <begin position="249"/>
        <end position="363"/>
    </location>
</feature>
<dbReference type="PANTHER" id="PTHR47064">
    <property type="entry name" value="PUTATIVE (AFU_ORTHOLOGUE AFUA_1G08990)-RELATED"/>
    <property type="match status" value="1"/>
</dbReference>
<dbReference type="SUPFAM" id="SSF63829">
    <property type="entry name" value="Calcium-dependent phosphotriesterase"/>
    <property type="match status" value="1"/>
</dbReference>
<organism evidence="3 4">
    <name type="scientific">Venturia effusa</name>
    <dbReference type="NCBI Taxonomy" id="50376"/>
    <lineage>
        <taxon>Eukaryota</taxon>
        <taxon>Fungi</taxon>
        <taxon>Dikarya</taxon>
        <taxon>Ascomycota</taxon>
        <taxon>Pezizomycotina</taxon>
        <taxon>Dothideomycetes</taxon>
        <taxon>Pleosporomycetidae</taxon>
        <taxon>Venturiales</taxon>
        <taxon>Venturiaceae</taxon>
        <taxon>Venturia</taxon>
    </lineage>
</organism>
<reference evidence="3 4" key="1">
    <citation type="submission" date="2019-07" db="EMBL/GenBank/DDBJ databases">
        <title>Finished genome of Venturia effusa.</title>
        <authorList>
            <person name="Young C.A."/>
            <person name="Cox M.P."/>
            <person name="Ganley A.R.D."/>
            <person name="David W.J."/>
        </authorList>
    </citation>
    <scope>NUCLEOTIDE SEQUENCE [LARGE SCALE GENOMIC DNA]</scope>
    <source>
        <strain evidence="4">albino</strain>
    </source>
</reference>
<proteinExistence type="predicted"/>
<evidence type="ECO:0000256" key="1">
    <source>
        <dbReference type="SAM" id="SignalP"/>
    </source>
</evidence>
<gene>
    <name evidence="3" type="ORF">FKW77_008172</name>
</gene>
<evidence type="ECO:0000259" key="2">
    <source>
        <dbReference type="Pfam" id="PF08450"/>
    </source>
</evidence>
<dbReference type="PANTHER" id="PTHR47064:SF2">
    <property type="entry name" value="SMP-30_GLUCONOLACTONASE_LRE-LIKE REGION DOMAIN-CONTAINING PROTEIN-RELATED"/>
    <property type="match status" value="1"/>
</dbReference>
<keyword evidence="1" id="KW-0732">Signal</keyword>
<protein>
    <recommendedName>
        <fullName evidence="2">SMP-30/Gluconolactonase/LRE-like region domain-containing protein</fullName>
    </recommendedName>
</protein>
<dbReference type="OrthoDB" id="423498at2759"/>
<evidence type="ECO:0000313" key="3">
    <source>
        <dbReference type="EMBL" id="QDS75156.1"/>
    </source>
</evidence>
<dbReference type="InterPro" id="IPR011042">
    <property type="entry name" value="6-blade_b-propeller_TolB-like"/>
</dbReference>
<dbReference type="EMBL" id="CP042196">
    <property type="protein sequence ID" value="QDS75156.1"/>
    <property type="molecule type" value="Genomic_DNA"/>
</dbReference>
<name>A0A517LHV5_9PEZI</name>
<dbReference type="Proteomes" id="UP000316270">
    <property type="component" value="Chromosome 12"/>
</dbReference>
<dbReference type="AlphaFoldDB" id="A0A517LHV5"/>
<dbReference type="STRING" id="50376.A0A517LHV5"/>
<sequence>MHLQCITATALLAIANASPANHLRSRQQANNLFVSIPQEWTYKLPSIFQGNVSLDLLRTNTTDSRIDATLLRARSSPFISFSDEFLSLVGGAQRFNLVSQQPSNFAAEAGVWVPETNQVWFTSSLFAGYTYVQVLDLNTSKILVPNTSLPIPVANGGYYFNGLVYMTAIGNETLAGGIYSINPIPDVSGTYQTEIVVNSYYGLRLNGPDDVTWTVSTINGTKRPLMFFTDVNVRSFVNGYIDPADLPNTVWRFDPTAGLLEPVIPPSDIATPNGIRVNKDSTLLFVTDATPTTANNLAGPRGWGSPSVYQYHLTPDGYPTNKKLVSFAGRGIPDGIHIDDAGRIWTGESAGIAVRSPNGRLLGIFNAEYFLQGDAQGLAEPKVANFALANDTLVILAQTRIWTIKLGQVLIDPARYRL</sequence>
<dbReference type="Pfam" id="PF08450">
    <property type="entry name" value="SGL"/>
    <property type="match status" value="1"/>
</dbReference>
<feature type="chain" id="PRO_5022092397" description="SMP-30/Gluconolactonase/LRE-like region domain-containing protein" evidence="1">
    <location>
        <begin position="18"/>
        <end position="418"/>
    </location>
</feature>
<feature type="signal peptide" evidence="1">
    <location>
        <begin position="1"/>
        <end position="17"/>
    </location>
</feature>
<accession>A0A517LHV5</accession>